<proteinExistence type="predicted"/>
<gene>
    <name evidence="1" type="ORF">N7456_012216</name>
</gene>
<comment type="caution">
    <text evidence="1">The sequence shown here is derived from an EMBL/GenBank/DDBJ whole genome shotgun (WGS) entry which is preliminary data.</text>
</comment>
<protein>
    <submittedName>
        <fullName evidence="1">Uncharacterized protein</fullName>
    </submittedName>
</protein>
<name>A0A9W9EVE6_9EURO</name>
<keyword evidence="2" id="KW-1185">Reference proteome</keyword>
<accession>A0A9W9EVE6</accession>
<evidence type="ECO:0000313" key="1">
    <source>
        <dbReference type="EMBL" id="KAJ5088600.1"/>
    </source>
</evidence>
<sequence length="108" mass="13096">MEPQLRRNINPSELWLDAHDILNSNDIPMSFTIQQVKRYRNIGVMAENDGWKDRSRTDRLCEFLVWLHLIDDWEDERDDLLWRRFRASNVYKSMSEYTPLNLVSIEPR</sequence>
<dbReference type="Proteomes" id="UP001149165">
    <property type="component" value="Unassembled WGS sequence"/>
</dbReference>
<dbReference type="EMBL" id="JAPQKH010000007">
    <property type="protein sequence ID" value="KAJ5088600.1"/>
    <property type="molecule type" value="Genomic_DNA"/>
</dbReference>
<reference evidence="1" key="2">
    <citation type="journal article" date="2023" name="IMA Fungus">
        <title>Comparative genomic study of the Penicillium genus elucidates a diverse pangenome and 15 lateral gene transfer events.</title>
        <authorList>
            <person name="Petersen C."/>
            <person name="Sorensen T."/>
            <person name="Nielsen M.R."/>
            <person name="Sondergaard T.E."/>
            <person name="Sorensen J.L."/>
            <person name="Fitzpatrick D.A."/>
            <person name="Frisvad J.C."/>
            <person name="Nielsen K.L."/>
        </authorList>
    </citation>
    <scope>NUCLEOTIDE SEQUENCE</scope>
    <source>
        <strain evidence="1">IBT 30069</strain>
    </source>
</reference>
<dbReference type="OrthoDB" id="10506072at2759"/>
<evidence type="ECO:0000313" key="2">
    <source>
        <dbReference type="Proteomes" id="UP001149165"/>
    </source>
</evidence>
<organism evidence="1 2">
    <name type="scientific">Penicillium angulare</name>
    <dbReference type="NCBI Taxonomy" id="116970"/>
    <lineage>
        <taxon>Eukaryota</taxon>
        <taxon>Fungi</taxon>
        <taxon>Dikarya</taxon>
        <taxon>Ascomycota</taxon>
        <taxon>Pezizomycotina</taxon>
        <taxon>Eurotiomycetes</taxon>
        <taxon>Eurotiomycetidae</taxon>
        <taxon>Eurotiales</taxon>
        <taxon>Aspergillaceae</taxon>
        <taxon>Penicillium</taxon>
    </lineage>
</organism>
<dbReference type="AlphaFoldDB" id="A0A9W9EVE6"/>
<reference evidence="1" key="1">
    <citation type="submission" date="2022-11" db="EMBL/GenBank/DDBJ databases">
        <authorList>
            <person name="Petersen C."/>
        </authorList>
    </citation>
    <scope>NUCLEOTIDE SEQUENCE</scope>
    <source>
        <strain evidence="1">IBT 30069</strain>
    </source>
</reference>